<evidence type="ECO:0000256" key="1">
    <source>
        <dbReference type="SAM" id="MobiDB-lite"/>
    </source>
</evidence>
<dbReference type="PANTHER" id="PTHR10983:SF70">
    <property type="entry name" value="PROTEIN MUM3"/>
    <property type="match status" value="1"/>
</dbReference>
<sequence length="527" mass="62588">MPLADFLETNIVGSSAEVKTWIISDWISIIVWSVIIGIYIKTYYISSILQQILLHFFNSNIYFTILTLNKRVARHTPFIGNKFLHFIRYIDDFNRNNCVSFFENFKRYLTLMFYNKLGRKMFVNKECVKIFMNEGNEKFDFIREDGTEDPFKSTLLICNHRSLVDYFVINHIVETFNIYDQEFSIWDITKTFWSKNTNNKKISPVSKLKFFTWGMLSNFPKFSLIKQILMKDENIVLNNKELVNNLKEKNNKIIVLFPEVNIISKELYLIQKKLNQDYFFLPKYKNLLYPRFNNFISIVKSFAQINRIKRTINNDYTNRNIINNNLRRIFSDNSSYHQENEENVVENSNKAEKHDNKKKGMDLFNQKTKSISLLLGMDPFAYENNESEQVVNQLKNDINEQSDVILNPDIYDITIVYFKLKYTPRAHDHNTGGFQIHDGIQLEQVNPSIFEMLRRDSKDNRPPLIICIGIKKYNSFNRLLPIRTKYLEKWLEERWIEKDVLITKMEKAINLTQSSAELSHPQTLLNP</sequence>
<dbReference type="eggNOG" id="ENOG502S5DQ">
    <property type="taxonomic scope" value="Eukaryota"/>
</dbReference>
<dbReference type="GO" id="GO:0016746">
    <property type="term" value="F:acyltransferase activity"/>
    <property type="evidence" value="ECO:0007669"/>
    <property type="project" value="TreeGrafter"/>
</dbReference>
<dbReference type="FunCoup" id="I2GYH4">
    <property type="interactions" value="49"/>
</dbReference>
<gene>
    <name evidence="3" type="primary">TBLA0B03350</name>
    <name evidence="3" type="ORF">TBLA_0B03350</name>
</gene>
<dbReference type="KEGG" id="tbl:TBLA_0B03350"/>
<feature type="transmembrane region" description="Helical" evidence="2">
    <location>
        <begin position="20"/>
        <end position="40"/>
    </location>
</feature>
<evidence type="ECO:0000313" key="4">
    <source>
        <dbReference type="Proteomes" id="UP000002866"/>
    </source>
</evidence>
<evidence type="ECO:0000256" key="2">
    <source>
        <dbReference type="SAM" id="Phobius"/>
    </source>
</evidence>
<dbReference type="GO" id="GO:0005783">
    <property type="term" value="C:endoplasmic reticulum"/>
    <property type="evidence" value="ECO:0007669"/>
    <property type="project" value="TreeGrafter"/>
</dbReference>
<dbReference type="InParanoid" id="I2GYH4"/>
<dbReference type="OrthoDB" id="189226at2759"/>
<keyword evidence="2" id="KW-1133">Transmembrane helix</keyword>
<dbReference type="Proteomes" id="UP000002866">
    <property type="component" value="Chromosome 2"/>
</dbReference>
<dbReference type="OMA" id="WLENRWI"/>
<accession>I2GYH4</accession>
<keyword evidence="4" id="KW-1185">Reference proteome</keyword>
<dbReference type="HOGENOM" id="CLU_045029_0_0_1"/>
<dbReference type="AlphaFoldDB" id="I2GYH4"/>
<dbReference type="GeneID" id="14493896"/>
<organism evidence="3 4">
    <name type="scientific">Henningerozyma blattae (strain ATCC 34711 / CBS 6284 / DSM 70876 / NBRC 10599 / NRRL Y-10934 / UCD 77-7)</name>
    <name type="common">Yeast</name>
    <name type="synonym">Tetrapisispora blattae</name>
    <dbReference type="NCBI Taxonomy" id="1071380"/>
    <lineage>
        <taxon>Eukaryota</taxon>
        <taxon>Fungi</taxon>
        <taxon>Dikarya</taxon>
        <taxon>Ascomycota</taxon>
        <taxon>Saccharomycotina</taxon>
        <taxon>Saccharomycetes</taxon>
        <taxon>Saccharomycetales</taxon>
        <taxon>Saccharomycetaceae</taxon>
        <taxon>Henningerozyma</taxon>
    </lineage>
</organism>
<proteinExistence type="predicted"/>
<dbReference type="RefSeq" id="XP_004178695.1">
    <property type="nucleotide sequence ID" value="XM_004178647.1"/>
</dbReference>
<keyword evidence="2" id="KW-0812">Transmembrane</keyword>
<dbReference type="STRING" id="1071380.I2GYH4"/>
<reference evidence="3 4" key="1">
    <citation type="journal article" date="2011" name="Proc. Natl. Acad. Sci. U.S.A.">
        <title>Evolutionary erosion of yeast sex chromosomes by mating-type switching accidents.</title>
        <authorList>
            <person name="Gordon J.L."/>
            <person name="Armisen D."/>
            <person name="Proux-Wera E."/>
            <person name="Oheigeartaigh S.S."/>
            <person name="Byrne K.P."/>
            <person name="Wolfe K.H."/>
        </authorList>
    </citation>
    <scope>NUCLEOTIDE SEQUENCE [LARGE SCALE GENOMIC DNA]</scope>
    <source>
        <strain evidence="4">ATCC 34711 / CBS 6284 / DSM 70876 / NBRC 10599 / NRRL Y-10934 / UCD 77-7</strain>
    </source>
</reference>
<name>I2GYH4_HENB6</name>
<feature type="region of interest" description="Disordered" evidence="1">
    <location>
        <begin position="337"/>
        <end position="356"/>
    </location>
</feature>
<dbReference type="PANTHER" id="PTHR10983">
    <property type="entry name" value="1-ACYLGLYCEROL-3-PHOSPHATE ACYLTRANSFERASE-RELATED"/>
    <property type="match status" value="1"/>
</dbReference>
<dbReference type="GO" id="GO:0036149">
    <property type="term" value="P:phosphatidylinositol acyl-chain remodeling"/>
    <property type="evidence" value="ECO:0007669"/>
    <property type="project" value="TreeGrafter"/>
</dbReference>
<dbReference type="EMBL" id="HE806317">
    <property type="protein sequence ID" value="CCH59176.1"/>
    <property type="molecule type" value="Genomic_DNA"/>
</dbReference>
<evidence type="ECO:0000313" key="3">
    <source>
        <dbReference type="EMBL" id="CCH59176.1"/>
    </source>
</evidence>
<protein>
    <submittedName>
        <fullName evidence="3">Uncharacterized protein</fullName>
    </submittedName>
</protein>
<keyword evidence="2" id="KW-0472">Membrane</keyword>